<dbReference type="PANTHER" id="PTHR16719:SF0">
    <property type="entry name" value="CYTOCHROME C OXIDASE COPPER CHAPERONE"/>
    <property type="match status" value="1"/>
</dbReference>
<dbReference type="InterPro" id="IPR023346">
    <property type="entry name" value="Lysozyme-like_dom_sf"/>
</dbReference>
<evidence type="ECO:0000256" key="1">
    <source>
        <dbReference type="ARBA" id="ARBA00004569"/>
    </source>
</evidence>
<dbReference type="CDD" id="cd00737">
    <property type="entry name" value="lyz_endolysin_autolysin"/>
    <property type="match status" value="1"/>
</dbReference>
<dbReference type="Gene3D" id="1.10.287.1130">
    <property type="entry name" value="CytochromE C oxidase copper chaperone"/>
    <property type="match status" value="1"/>
</dbReference>
<organism evidence="13 14">
    <name type="scientific">Coemansia aciculifera</name>
    <dbReference type="NCBI Taxonomy" id="417176"/>
    <lineage>
        <taxon>Eukaryota</taxon>
        <taxon>Fungi</taxon>
        <taxon>Fungi incertae sedis</taxon>
        <taxon>Zoopagomycota</taxon>
        <taxon>Kickxellomycotina</taxon>
        <taxon>Kickxellomycetes</taxon>
        <taxon>Kickxellales</taxon>
        <taxon>Kickxellaceae</taxon>
        <taxon>Coemansia</taxon>
    </lineage>
</organism>
<dbReference type="GO" id="GO:0042742">
    <property type="term" value="P:defense response to bacterium"/>
    <property type="evidence" value="ECO:0007669"/>
    <property type="project" value="UniProtKB-KW"/>
</dbReference>
<dbReference type="GO" id="GO:0033617">
    <property type="term" value="P:mitochondrial respiratory chain complex IV assembly"/>
    <property type="evidence" value="ECO:0007669"/>
    <property type="project" value="TreeGrafter"/>
</dbReference>
<sequence>MLLTLFIISAATAAAQIKPASIEPANARAIGCRTSPKDSALTVRTYGDQDVLDIQCRTTIVLTASRTVQWIRTADNCYVPARYMGIDEETSRGIPECATLDALKPCTLPNPAGFDLIQRYEGFLDRPRTDIFSGQSYIGFGHQCVSAKCDQEPVEIQKFPISKTQGSVLLWQDLQNTTACLARMLSDDIETTSLKLSENMWSALVSWTFSIGCDLAAKSQLVARIRHGESPVAVVAAELPKWSVIHGKPVSDLTTRREAELTLFRTRSSSVAYPHCDQNWFNNTNDDTKGGAVAATETSANPQKPQAVKPCCVCLETKKARDTCYFDKGDEAEKKCHYLVSAHRQCMADFGFKI</sequence>
<keyword evidence="3" id="KW-0929">Antimicrobial</keyword>
<dbReference type="GO" id="GO:0016531">
    <property type="term" value="F:copper chaperone activity"/>
    <property type="evidence" value="ECO:0007669"/>
    <property type="project" value="InterPro"/>
</dbReference>
<evidence type="ECO:0000313" key="14">
    <source>
        <dbReference type="Proteomes" id="UP001140074"/>
    </source>
</evidence>
<dbReference type="InterPro" id="IPR023347">
    <property type="entry name" value="Lysozyme_dom_sf"/>
</dbReference>
<dbReference type="InterPro" id="IPR007745">
    <property type="entry name" value="Cyt_c_oxidase_Cu-chaperone"/>
</dbReference>
<dbReference type="GO" id="GO:0005507">
    <property type="term" value="F:copper ion binding"/>
    <property type="evidence" value="ECO:0007669"/>
    <property type="project" value="InterPro"/>
</dbReference>
<evidence type="ECO:0000256" key="8">
    <source>
        <dbReference type="ARBA" id="ARBA00023157"/>
    </source>
</evidence>
<reference evidence="13" key="1">
    <citation type="submission" date="2022-07" db="EMBL/GenBank/DDBJ databases">
        <title>Phylogenomic reconstructions and comparative analyses of Kickxellomycotina fungi.</title>
        <authorList>
            <person name="Reynolds N.K."/>
            <person name="Stajich J.E."/>
            <person name="Barry K."/>
            <person name="Grigoriev I.V."/>
            <person name="Crous P."/>
            <person name="Smith M.E."/>
        </authorList>
    </citation>
    <scope>NUCLEOTIDE SEQUENCE</scope>
    <source>
        <strain evidence="13">RSA 476</strain>
    </source>
</reference>
<comment type="similarity">
    <text evidence="2">Belongs to the COX17 family.</text>
</comment>
<evidence type="ECO:0000256" key="3">
    <source>
        <dbReference type="ARBA" id="ARBA00022529"/>
    </source>
</evidence>
<evidence type="ECO:0000256" key="12">
    <source>
        <dbReference type="SAM" id="SignalP"/>
    </source>
</evidence>
<dbReference type="Proteomes" id="UP001140074">
    <property type="component" value="Unassembled WGS sequence"/>
</dbReference>
<comment type="caution">
    <text evidence="13">The sequence shown here is derived from an EMBL/GenBank/DDBJ whole genome shotgun (WGS) entry which is preliminary data.</text>
</comment>
<dbReference type="GO" id="GO:0005758">
    <property type="term" value="C:mitochondrial intermembrane space"/>
    <property type="evidence" value="ECO:0007669"/>
    <property type="project" value="UniProtKB-SubCell"/>
</dbReference>
<evidence type="ECO:0000256" key="11">
    <source>
        <dbReference type="PIRSR" id="PIRSR607745-1"/>
    </source>
</evidence>
<protein>
    <recommendedName>
        <fullName evidence="15">Lysozyme</fullName>
    </recommendedName>
</protein>
<proteinExistence type="inferred from homology"/>
<keyword evidence="9" id="KW-0143">Chaperone</keyword>
<evidence type="ECO:0000256" key="6">
    <source>
        <dbReference type="ARBA" id="ARBA00023008"/>
    </source>
</evidence>
<dbReference type="GO" id="GO:0009253">
    <property type="term" value="P:peptidoglycan catabolic process"/>
    <property type="evidence" value="ECO:0007669"/>
    <property type="project" value="InterPro"/>
</dbReference>
<dbReference type="PANTHER" id="PTHR16719">
    <property type="entry name" value="CYTOCHROME C OXIDASE COPPER CHAPERONE"/>
    <property type="match status" value="1"/>
</dbReference>
<evidence type="ECO:0000256" key="4">
    <source>
        <dbReference type="ARBA" id="ARBA00022638"/>
    </source>
</evidence>
<dbReference type="Gene3D" id="1.10.530.40">
    <property type="match status" value="1"/>
</dbReference>
<dbReference type="Pfam" id="PF00959">
    <property type="entry name" value="Phage_lysozyme"/>
    <property type="match status" value="1"/>
</dbReference>
<keyword evidence="6 11" id="KW-0186">Copper</keyword>
<evidence type="ECO:0000256" key="9">
    <source>
        <dbReference type="ARBA" id="ARBA00023186"/>
    </source>
</evidence>
<dbReference type="SUPFAM" id="SSF47072">
    <property type="entry name" value="Cysteine alpha-hairpin motif"/>
    <property type="match status" value="1"/>
</dbReference>
<evidence type="ECO:0008006" key="15">
    <source>
        <dbReference type="Google" id="ProtNLM"/>
    </source>
</evidence>
<dbReference type="PROSITE" id="PS51808">
    <property type="entry name" value="CHCH"/>
    <property type="match status" value="1"/>
</dbReference>
<comment type="subcellular location">
    <subcellularLocation>
        <location evidence="1">Mitochondrion intermembrane space</location>
    </subcellularLocation>
</comment>
<keyword evidence="14" id="KW-1185">Reference proteome</keyword>
<dbReference type="SUPFAM" id="SSF53955">
    <property type="entry name" value="Lysozyme-like"/>
    <property type="match status" value="1"/>
</dbReference>
<dbReference type="GO" id="GO:0016998">
    <property type="term" value="P:cell wall macromolecule catabolic process"/>
    <property type="evidence" value="ECO:0007669"/>
    <property type="project" value="InterPro"/>
</dbReference>
<keyword evidence="12" id="KW-0732">Signal</keyword>
<dbReference type="AlphaFoldDB" id="A0A9W8IGG6"/>
<feature type="binding site" evidence="11">
    <location>
        <position position="312"/>
    </location>
    <ligand>
        <name>Cu cation</name>
        <dbReference type="ChEBI" id="CHEBI:23378"/>
    </ligand>
</feature>
<name>A0A9W8IGG6_9FUNG</name>
<keyword evidence="4" id="KW-0081">Bacteriolytic enzyme</keyword>
<evidence type="ECO:0000256" key="5">
    <source>
        <dbReference type="ARBA" id="ARBA00022723"/>
    </source>
</evidence>
<accession>A0A9W8IGG6</accession>
<evidence type="ECO:0000313" key="13">
    <source>
        <dbReference type="EMBL" id="KAJ2863121.1"/>
    </source>
</evidence>
<keyword evidence="10" id="KW-1035">Host cytoplasm</keyword>
<feature type="chain" id="PRO_5040729120" description="Lysozyme" evidence="12">
    <location>
        <begin position="16"/>
        <end position="354"/>
    </location>
</feature>
<keyword evidence="8" id="KW-1015">Disulfide bond</keyword>
<keyword evidence="5 11" id="KW-0479">Metal-binding</keyword>
<dbReference type="GO" id="GO:0003796">
    <property type="term" value="F:lysozyme activity"/>
    <property type="evidence" value="ECO:0007669"/>
    <property type="project" value="InterPro"/>
</dbReference>
<evidence type="ECO:0000256" key="7">
    <source>
        <dbReference type="ARBA" id="ARBA00023128"/>
    </source>
</evidence>
<feature type="signal peptide" evidence="12">
    <location>
        <begin position="1"/>
        <end position="15"/>
    </location>
</feature>
<feature type="binding site" evidence="11">
    <location>
        <position position="311"/>
    </location>
    <ligand>
        <name>Cu cation</name>
        <dbReference type="ChEBI" id="CHEBI:23378"/>
    </ligand>
</feature>
<dbReference type="GO" id="GO:0031640">
    <property type="term" value="P:killing of cells of another organism"/>
    <property type="evidence" value="ECO:0007669"/>
    <property type="project" value="UniProtKB-KW"/>
</dbReference>
<dbReference type="Pfam" id="PF05051">
    <property type="entry name" value="COX17"/>
    <property type="match status" value="1"/>
</dbReference>
<evidence type="ECO:0000256" key="2">
    <source>
        <dbReference type="ARBA" id="ARBA00009241"/>
    </source>
</evidence>
<evidence type="ECO:0000256" key="10">
    <source>
        <dbReference type="ARBA" id="ARBA00023200"/>
    </source>
</evidence>
<dbReference type="InterPro" id="IPR002196">
    <property type="entry name" value="Glyco_hydro_24"/>
</dbReference>
<dbReference type="EMBL" id="JANBUY010000136">
    <property type="protein sequence ID" value="KAJ2863121.1"/>
    <property type="molecule type" value="Genomic_DNA"/>
</dbReference>
<keyword evidence="7" id="KW-0496">Mitochondrion</keyword>
<dbReference type="InterPro" id="IPR033907">
    <property type="entry name" value="Endolysin_autolysin"/>
</dbReference>
<gene>
    <name evidence="13" type="ORF">GGH94_003822</name>
</gene>
<dbReference type="InterPro" id="IPR009069">
    <property type="entry name" value="Cys_alpha_HP_mot_SF"/>
</dbReference>